<organism evidence="1 2">
    <name type="scientific">Sinanodonta woodiana</name>
    <name type="common">Chinese pond mussel</name>
    <name type="synonym">Anodonta woodiana</name>
    <dbReference type="NCBI Taxonomy" id="1069815"/>
    <lineage>
        <taxon>Eukaryota</taxon>
        <taxon>Metazoa</taxon>
        <taxon>Spiralia</taxon>
        <taxon>Lophotrochozoa</taxon>
        <taxon>Mollusca</taxon>
        <taxon>Bivalvia</taxon>
        <taxon>Autobranchia</taxon>
        <taxon>Heteroconchia</taxon>
        <taxon>Palaeoheterodonta</taxon>
        <taxon>Unionida</taxon>
        <taxon>Unionoidea</taxon>
        <taxon>Unionidae</taxon>
        <taxon>Unioninae</taxon>
        <taxon>Sinanodonta</taxon>
    </lineage>
</organism>
<dbReference type="AlphaFoldDB" id="A0ABD3VP15"/>
<comment type="caution">
    <text evidence="1">The sequence shown here is derived from an EMBL/GenBank/DDBJ whole genome shotgun (WGS) entry which is preliminary data.</text>
</comment>
<evidence type="ECO:0000313" key="2">
    <source>
        <dbReference type="Proteomes" id="UP001634394"/>
    </source>
</evidence>
<proteinExistence type="predicted"/>
<dbReference type="Proteomes" id="UP001634394">
    <property type="component" value="Unassembled WGS sequence"/>
</dbReference>
<name>A0ABD3VP15_SINWO</name>
<gene>
    <name evidence="1" type="ORF">ACJMK2_005102</name>
</gene>
<accession>A0ABD3VP15</accession>
<keyword evidence="2" id="KW-1185">Reference proteome</keyword>
<reference evidence="1 2" key="1">
    <citation type="submission" date="2024-11" db="EMBL/GenBank/DDBJ databases">
        <title>Chromosome-level genome assembly of the freshwater bivalve Anodonta woodiana.</title>
        <authorList>
            <person name="Chen X."/>
        </authorList>
    </citation>
    <scope>NUCLEOTIDE SEQUENCE [LARGE SCALE GENOMIC DNA]</scope>
    <source>
        <strain evidence="1">MN2024</strain>
        <tissue evidence="1">Gills</tissue>
    </source>
</reference>
<evidence type="ECO:0000313" key="1">
    <source>
        <dbReference type="EMBL" id="KAL3863342.1"/>
    </source>
</evidence>
<protein>
    <submittedName>
        <fullName evidence="1">Uncharacterized protein</fullName>
    </submittedName>
</protein>
<dbReference type="EMBL" id="JBJQND010000010">
    <property type="protein sequence ID" value="KAL3863342.1"/>
    <property type="molecule type" value="Genomic_DNA"/>
</dbReference>
<sequence length="109" mass="12581">MTQLTFKGKNKYKNQGKTFRGSKSRLHFYFDVHIEGNTLFAYHNKGCQLIECACVEKKKPRQAEILAALQAKGVNMRTIQDLQSVGRKQHMFYPLDLDTPLLDIDSFNI</sequence>